<keyword evidence="2" id="KW-1185">Reference proteome</keyword>
<dbReference type="EMBL" id="JARBHA010000005">
    <property type="protein sequence ID" value="KAJ9699748.1"/>
    <property type="molecule type" value="Genomic_DNA"/>
</dbReference>
<reference evidence="1 2" key="1">
    <citation type="journal article" date="2023" name="BMC Biotechnol.">
        <title>Vitis rotundifolia cv Carlos genome sequencing.</title>
        <authorList>
            <person name="Huff M."/>
            <person name="Hulse-Kemp A."/>
            <person name="Scheffler B."/>
            <person name="Youngblood R."/>
            <person name="Simpson S."/>
            <person name="Babiker E."/>
            <person name="Staton M."/>
        </authorList>
    </citation>
    <scope>NUCLEOTIDE SEQUENCE [LARGE SCALE GENOMIC DNA]</scope>
    <source>
        <tissue evidence="1">Leaf</tissue>
    </source>
</reference>
<proteinExistence type="predicted"/>
<evidence type="ECO:0000313" key="2">
    <source>
        <dbReference type="Proteomes" id="UP001168098"/>
    </source>
</evidence>
<dbReference type="PANTHER" id="PTHR32487">
    <property type="entry name" value="3-OXO-DELTA(4,5)-STEROID 5-BETA-REDUCTASE"/>
    <property type="match status" value="1"/>
</dbReference>
<organism evidence="1 2">
    <name type="scientific">Vitis rotundifolia</name>
    <name type="common">Muscadine grape</name>
    <dbReference type="NCBI Taxonomy" id="103349"/>
    <lineage>
        <taxon>Eukaryota</taxon>
        <taxon>Viridiplantae</taxon>
        <taxon>Streptophyta</taxon>
        <taxon>Embryophyta</taxon>
        <taxon>Tracheophyta</taxon>
        <taxon>Spermatophyta</taxon>
        <taxon>Magnoliopsida</taxon>
        <taxon>eudicotyledons</taxon>
        <taxon>Gunneridae</taxon>
        <taxon>Pentapetalae</taxon>
        <taxon>rosids</taxon>
        <taxon>Vitales</taxon>
        <taxon>Vitaceae</taxon>
        <taxon>Viteae</taxon>
        <taxon>Vitis</taxon>
    </lineage>
</organism>
<evidence type="ECO:0000313" key="1">
    <source>
        <dbReference type="EMBL" id="KAJ9699748.1"/>
    </source>
</evidence>
<dbReference type="Proteomes" id="UP001168098">
    <property type="component" value="Unassembled WGS sequence"/>
</dbReference>
<comment type="caution">
    <text evidence="1">The sequence shown here is derived from an EMBL/GenBank/DDBJ whole genome shotgun (WGS) entry which is preliminary data.</text>
</comment>
<sequence length="63" mass="7174">MVGRTCTGDQKIWAAVSDKAKNQASNCVNGHFFTWKSMRKVLREVLHVEFVGFEESRSSILWG</sequence>
<dbReference type="Gene3D" id="3.40.50.720">
    <property type="entry name" value="NAD(P)-binding Rossmann-like Domain"/>
    <property type="match status" value="1"/>
</dbReference>
<dbReference type="PANTHER" id="PTHR32487:SF13">
    <property type="entry name" value="LOW QUALITY PROTEIN: IRIDOID SYNTHASE-LIKE"/>
    <property type="match status" value="1"/>
</dbReference>
<gene>
    <name evidence="1" type="ORF">PVL29_005561</name>
</gene>
<name>A0AA39A4G0_VITRO</name>
<accession>A0AA39A4G0</accession>
<protein>
    <submittedName>
        <fullName evidence="1">Uncharacterized protein</fullName>
    </submittedName>
</protein>
<dbReference type="AlphaFoldDB" id="A0AA39A4G0"/>